<dbReference type="EMBL" id="JBBWWQ010000009">
    <property type="protein sequence ID" value="KAK8938362.1"/>
    <property type="molecule type" value="Genomic_DNA"/>
</dbReference>
<keyword evidence="1" id="KW-1133">Transmembrane helix</keyword>
<keyword evidence="1" id="KW-0472">Membrane</keyword>
<reference evidence="2 3" key="1">
    <citation type="journal article" date="2022" name="Nat. Plants">
        <title>Genomes of leafy and leafless Platanthera orchids illuminate the evolution of mycoheterotrophy.</title>
        <authorList>
            <person name="Li M.H."/>
            <person name="Liu K.W."/>
            <person name="Li Z."/>
            <person name="Lu H.C."/>
            <person name="Ye Q.L."/>
            <person name="Zhang D."/>
            <person name="Wang J.Y."/>
            <person name="Li Y.F."/>
            <person name="Zhong Z.M."/>
            <person name="Liu X."/>
            <person name="Yu X."/>
            <person name="Liu D.K."/>
            <person name="Tu X.D."/>
            <person name="Liu B."/>
            <person name="Hao Y."/>
            <person name="Liao X.Y."/>
            <person name="Jiang Y.T."/>
            <person name="Sun W.H."/>
            <person name="Chen J."/>
            <person name="Chen Y.Q."/>
            <person name="Ai Y."/>
            <person name="Zhai J.W."/>
            <person name="Wu S.S."/>
            <person name="Zhou Z."/>
            <person name="Hsiao Y.Y."/>
            <person name="Wu W.L."/>
            <person name="Chen Y.Y."/>
            <person name="Lin Y.F."/>
            <person name="Hsu J.L."/>
            <person name="Li C.Y."/>
            <person name="Wang Z.W."/>
            <person name="Zhao X."/>
            <person name="Zhong W.Y."/>
            <person name="Ma X.K."/>
            <person name="Ma L."/>
            <person name="Huang J."/>
            <person name="Chen G.Z."/>
            <person name="Huang M.Z."/>
            <person name="Huang L."/>
            <person name="Peng D.H."/>
            <person name="Luo Y.B."/>
            <person name="Zou S.Q."/>
            <person name="Chen S.P."/>
            <person name="Lan S."/>
            <person name="Tsai W.C."/>
            <person name="Van de Peer Y."/>
            <person name="Liu Z.J."/>
        </authorList>
    </citation>
    <scope>NUCLEOTIDE SEQUENCE [LARGE SCALE GENOMIC DNA]</scope>
    <source>
        <strain evidence="2">Lor287</strain>
    </source>
</reference>
<evidence type="ECO:0000313" key="3">
    <source>
        <dbReference type="Proteomes" id="UP001418222"/>
    </source>
</evidence>
<dbReference type="AlphaFoldDB" id="A0AAP0BG53"/>
<gene>
    <name evidence="2" type="ORF">KSP39_PZI011476</name>
</gene>
<keyword evidence="1" id="KW-0812">Transmembrane</keyword>
<accession>A0AAP0BG53</accession>
<proteinExistence type="predicted"/>
<sequence>MQLENHLDLVEDVNISLHLRLKFYPAFVSYCAMEKVLCLTRRRERFLVVATVRFMRAVISRNVCYIFFLIISIRCLLFI</sequence>
<evidence type="ECO:0000313" key="2">
    <source>
        <dbReference type="EMBL" id="KAK8938362.1"/>
    </source>
</evidence>
<feature type="transmembrane region" description="Helical" evidence="1">
    <location>
        <begin position="58"/>
        <end position="77"/>
    </location>
</feature>
<name>A0AAP0BG53_9ASPA</name>
<protein>
    <submittedName>
        <fullName evidence="2">Uncharacterized protein</fullName>
    </submittedName>
</protein>
<dbReference type="Proteomes" id="UP001418222">
    <property type="component" value="Unassembled WGS sequence"/>
</dbReference>
<evidence type="ECO:0000256" key="1">
    <source>
        <dbReference type="SAM" id="Phobius"/>
    </source>
</evidence>
<keyword evidence="3" id="KW-1185">Reference proteome</keyword>
<organism evidence="2 3">
    <name type="scientific">Platanthera zijinensis</name>
    <dbReference type="NCBI Taxonomy" id="2320716"/>
    <lineage>
        <taxon>Eukaryota</taxon>
        <taxon>Viridiplantae</taxon>
        <taxon>Streptophyta</taxon>
        <taxon>Embryophyta</taxon>
        <taxon>Tracheophyta</taxon>
        <taxon>Spermatophyta</taxon>
        <taxon>Magnoliopsida</taxon>
        <taxon>Liliopsida</taxon>
        <taxon>Asparagales</taxon>
        <taxon>Orchidaceae</taxon>
        <taxon>Orchidoideae</taxon>
        <taxon>Orchideae</taxon>
        <taxon>Orchidinae</taxon>
        <taxon>Platanthera</taxon>
    </lineage>
</organism>
<comment type="caution">
    <text evidence="2">The sequence shown here is derived from an EMBL/GenBank/DDBJ whole genome shotgun (WGS) entry which is preliminary data.</text>
</comment>